<dbReference type="AlphaFoldDB" id="A0A0F9MHM1"/>
<protein>
    <submittedName>
        <fullName evidence="1">Uncharacterized protein</fullName>
    </submittedName>
</protein>
<proteinExistence type="predicted"/>
<dbReference type="EMBL" id="LAZR01004816">
    <property type="protein sequence ID" value="KKN05344.1"/>
    <property type="molecule type" value="Genomic_DNA"/>
</dbReference>
<reference evidence="1" key="1">
    <citation type="journal article" date="2015" name="Nature">
        <title>Complex archaea that bridge the gap between prokaryotes and eukaryotes.</title>
        <authorList>
            <person name="Spang A."/>
            <person name="Saw J.H."/>
            <person name="Jorgensen S.L."/>
            <person name="Zaremba-Niedzwiedzka K."/>
            <person name="Martijn J."/>
            <person name="Lind A.E."/>
            <person name="van Eijk R."/>
            <person name="Schleper C."/>
            <person name="Guy L."/>
            <person name="Ettema T.J."/>
        </authorList>
    </citation>
    <scope>NUCLEOTIDE SEQUENCE</scope>
</reference>
<organism evidence="1">
    <name type="scientific">marine sediment metagenome</name>
    <dbReference type="NCBI Taxonomy" id="412755"/>
    <lineage>
        <taxon>unclassified sequences</taxon>
        <taxon>metagenomes</taxon>
        <taxon>ecological metagenomes</taxon>
    </lineage>
</organism>
<accession>A0A0F9MHM1</accession>
<gene>
    <name evidence="1" type="ORF">LCGC14_1088260</name>
</gene>
<comment type="caution">
    <text evidence="1">The sequence shown here is derived from an EMBL/GenBank/DDBJ whole genome shotgun (WGS) entry which is preliminary data.</text>
</comment>
<sequence>MPEGEPEFWIVPSFTVATMMVDSDKVWMSKKN</sequence>
<evidence type="ECO:0000313" key="1">
    <source>
        <dbReference type="EMBL" id="KKN05344.1"/>
    </source>
</evidence>
<name>A0A0F9MHM1_9ZZZZ</name>